<proteinExistence type="predicted"/>
<organism evidence="3">
    <name type="scientific">Solanum chacoense</name>
    <name type="common">Chaco potato</name>
    <dbReference type="NCBI Taxonomy" id="4108"/>
    <lineage>
        <taxon>Eukaryota</taxon>
        <taxon>Viridiplantae</taxon>
        <taxon>Streptophyta</taxon>
        <taxon>Embryophyta</taxon>
        <taxon>Tracheophyta</taxon>
        <taxon>Spermatophyta</taxon>
        <taxon>Magnoliopsida</taxon>
        <taxon>eudicotyledons</taxon>
        <taxon>Gunneridae</taxon>
        <taxon>Pentapetalae</taxon>
        <taxon>asterids</taxon>
        <taxon>lamiids</taxon>
        <taxon>Solanales</taxon>
        <taxon>Solanaceae</taxon>
        <taxon>Solanoideae</taxon>
        <taxon>Solaneae</taxon>
        <taxon>Solanum</taxon>
    </lineage>
</organism>
<dbReference type="PANTHER" id="PTHR47186">
    <property type="entry name" value="LEUCINE-RICH REPEAT-CONTAINING PROTEIN 57"/>
    <property type="match status" value="1"/>
</dbReference>
<reference evidence="3" key="1">
    <citation type="submission" date="2015-12" db="EMBL/GenBank/DDBJ databases">
        <title>Gene expression during late stages of embryo sac development: a critical building block for successful pollen-pistil interactions.</title>
        <authorList>
            <person name="Liu Y."/>
            <person name="Joly V."/>
            <person name="Sabar M."/>
            <person name="Matton D.P."/>
        </authorList>
    </citation>
    <scope>NUCLEOTIDE SEQUENCE</scope>
</reference>
<dbReference type="InterPro" id="IPR055414">
    <property type="entry name" value="LRR_R13L4/SHOC2-like"/>
</dbReference>
<evidence type="ECO:0000259" key="2">
    <source>
        <dbReference type="Pfam" id="PF23598"/>
    </source>
</evidence>
<evidence type="ECO:0000256" key="1">
    <source>
        <dbReference type="ARBA" id="ARBA00022737"/>
    </source>
</evidence>
<feature type="domain" description="Disease resistance R13L4/SHOC-2-like LRR" evidence="2">
    <location>
        <begin position="1"/>
        <end position="106"/>
    </location>
</feature>
<accession>A0A0V0GNF5</accession>
<evidence type="ECO:0000313" key="3">
    <source>
        <dbReference type="EMBL" id="JAP09418.1"/>
    </source>
</evidence>
<protein>
    <submittedName>
        <fullName evidence="3">Putative ovule protein</fullName>
    </submittedName>
</protein>
<dbReference type="AlphaFoldDB" id="A0A0V0GNF5"/>
<dbReference type="SUPFAM" id="SSF52058">
    <property type="entry name" value="L domain-like"/>
    <property type="match status" value="1"/>
</dbReference>
<dbReference type="Gene3D" id="3.80.10.10">
    <property type="entry name" value="Ribonuclease Inhibitor"/>
    <property type="match status" value="1"/>
</dbReference>
<keyword evidence="1" id="KW-0677">Repeat</keyword>
<name>A0A0V0GNF5_SOLCH</name>
<dbReference type="InterPro" id="IPR032675">
    <property type="entry name" value="LRR_dom_sf"/>
</dbReference>
<sequence length="124" mass="14573">MLRVLHLEKFTFVEILPKAIGNLVYLRYLSLRHSHFQKLSSSVGNLKYLQTLDLRVNFFSYLTLPNTIQKLQNLRNLYLPPSHQHTYKLDLSPLRHLEILKNLDTQVSTFSRSFQVNKTSETIS</sequence>
<dbReference type="PANTHER" id="PTHR47186:SF3">
    <property type="entry name" value="OS09G0267800 PROTEIN"/>
    <property type="match status" value="1"/>
</dbReference>
<dbReference type="EMBL" id="GEDG01035048">
    <property type="protein sequence ID" value="JAP09418.1"/>
    <property type="molecule type" value="Transcribed_RNA"/>
</dbReference>
<dbReference type="Pfam" id="PF23598">
    <property type="entry name" value="LRR_14"/>
    <property type="match status" value="1"/>
</dbReference>